<reference evidence="1 2" key="1">
    <citation type="submission" date="2005-07" db="EMBL/GenBank/DDBJ databases">
        <authorList>
            <person name="Mural R.J."/>
            <person name="Li P.W."/>
            <person name="Adams M.D."/>
            <person name="Amanatides P.G."/>
            <person name="Baden-Tillson H."/>
            <person name="Barnstead M."/>
            <person name="Chin S.H."/>
            <person name="Dew I."/>
            <person name="Evans C.A."/>
            <person name="Ferriera S."/>
            <person name="Flanigan M."/>
            <person name="Fosler C."/>
            <person name="Glodek A."/>
            <person name="Gu Z."/>
            <person name="Holt R.A."/>
            <person name="Jennings D."/>
            <person name="Kraft C.L."/>
            <person name="Lu F."/>
            <person name="Nguyen T."/>
            <person name="Nusskern D.R."/>
            <person name="Pfannkoch C.M."/>
            <person name="Sitter C."/>
            <person name="Sutton G.G."/>
            <person name="Venter J.C."/>
            <person name="Wang Z."/>
            <person name="Woodage T."/>
            <person name="Zheng X.H."/>
            <person name="Zhong F."/>
        </authorList>
    </citation>
    <scope>NUCLEOTIDE SEQUENCE [LARGE SCALE GENOMIC DNA]</scope>
    <source>
        <strain>BN</strain>
        <strain evidence="2">Sprague-Dawley</strain>
    </source>
</reference>
<dbReference type="EMBL" id="CH474108">
    <property type="protein sequence ID" value="EDL74916.1"/>
    <property type="molecule type" value="Genomic_DNA"/>
</dbReference>
<gene>
    <name evidence="1" type="ORF">rCG_40733</name>
</gene>
<protein>
    <submittedName>
        <fullName evidence="1">RCG40733</fullName>
    </submittedName>
</protein>
<dbReference type="AlphaFoldDB" id="A6KSV8"/>
<accession>A6KSV8</accession>
<evidence type="ECO:0000313" key="1">
    <source>
        <dbReference type="EMBL" id="EDL74916.1"/>
    </source>
</evidence>
<dbReference type="Proteomes" id="UP000234681">
    <property type="component" value="Chromosome 12"/>
</dbReference>
<name>A6KSV8_RAT</name>
<evidence type="ECO:0000313" key="2">
    <source>
        <dbReference type="Proteomes" id="UP000234681"/>
    </source>
</evidence>
<proteinExistence type="predicted"/>
<organism evidence="1 2">
    <name type="scientific">Rattus norvegicus</name>
    <name type="common">Rat</name>
    <dbReference type="NCBI Taxonomy" id="10116"/>
    <lineage>
        <taxon>Eukaryota</taxon>
        <taxon>Metazoa</taxon>
        <taxon>Chordata</taxon>
        <taxon>Craniata</taxon>
        <taxon>Vertebrata</taxon>
        <taxon>Euteleostomi</taxon>
        <taxon>Mammalia</taxon>
        <taxon>Eutheria</taxon>
        <taxon>Euarchontoglires</taxon>
        <taxon>Glires</taxon>
        <taxon>Rodentia</taxon>
        <taxon>Myomorpha</taxon>
        <taxon>Muroidea</taxon>
        <taxon>Muridae</taxon>
        <taxon>Murinae</taxon>
        <taxon>Rattus</taxon>
    </lineage>
</organism>
<sequence>MRARALYSGSLIDASHSRDRKTQCSGCIMHPYKHPPRVFFQTGSLSAL</sequence>